<dbReference type="EMBL" id="GL871063">
    <property type="protein sequence ID" value="EGC35329.1"/>
    <property type="molecule type" value="Genomic_DNA"/>
</dbReference>
<keyword evidence="4" id="KW-0813">Transport</keyword>
<dbReference type="STRING" id="5786.F0ZL47"/>
<dbReference type="FunCoup" id="F0ZL47">
    <property type="interactions" value="29"/>
</dbReference>
<dbReference type="Proteomes" id="UP000001064">
    <property type="component" value="Unassembled WGS sequence"/>
</dbReference>
<gene>
    <name evidence="10" type="ORF">DICPUDRAFT_94575</name>
</gene>
<dbReference type="PANTHER" id="PTHR12868">
    <property type="entry name" value="NADH-UBIQUINONE OXIDOREDUCTASE B22 SUBUNIT"/>
    <property type="match status" value="1"/>
</dbReference>
<evidence type="ECO:0000256" key="7">
    <source>
        <dbReference type="ARBA" id="ARBA00022982"/>
    </source>
</evidence>
<dbReference type="OMA" id="YSEDYDM"/>
<keyword evidence="6" id="KW-0999">Mitochondrion inner membrane</keyword>
<dbReference type="RefSeq" id="XP_003288136.1">
    <property type="nucleotide sequence ID" value="XM_003288088.1"/>
</dbReference>
<comment type="subcellular location">
    <subcellularLocation>
        <location evidence="1">Mitochondrion inner membrane</location>
        <topology evidence="1">Peripheral membrane protein</topology>
        <orientation evidence="1">Matrix side</orientation>
    </subcellularLocation>
</comment>
<sequence>MITHAQRVVRLYRKSIKSIRDYSEDYDMFLLSAGDLRSAVKEGAKETNPFVVQKLVKDLEDFSIYWEHPDPYIPCDAVGGTKWQRNTPPAKYVVDPTNHVLEI</sequence>
<evidence type="ECO:0000256" key="2">
    <source>
        <dbReference type="ARBA" id="ARBA00009508"/>
    </source>
</evidence>
<keyword evidence="8" id="KW-0496">Mitochondrion</keyword>
<evidence type="ECO:0000256" key="6">
    <source>
        <dbReference type="ARBA" id="ARBA00022792"/>
    </source>
</evidence>
<dbReference type="GO" id="GO:0006120">
    <property type="term" value="P:mitochondrial electron transport, NADH to ubiquinone"/>
    <property type="evidence" value="ECO:0007669"/>
    <property type="project" value="InterPro"/>
</dbReference>
<reference evidence="11" key="1">
    <citation type="journal article" date="2011" name="Genome Biol.">
        <title>Comparative genomics of the social amoebae Dictyostelium discoideum and Dictyostelium purpureum.</title>
        <authorList>
            <consortium name="US DOE Joint Genome Institute (JGI-PGF)"/>
            <person name="Sucgang R."/>
            <person name="Kuo A."/>
            <person name="Tian X."/>
            <person name="Salerno W."/>
            <person name="Parikh A."/>
            <person name="Feasley C.L."/>
            <person name="Dalin E."/>
            <person name="Tu H."/>
            <person name="Huang E."/>
            <person name="Barry K."/>
            <person name="Lindquist E."/>
            <person name="Shapiro H."/>
            <person name="Bruce D."/>
            <person name="Schmutz J."/>
            <person name="Salamov A."/>
            <person name="Fey P."/>
            <person name="Gaudet P."/>
            <person name="Anjard C."/>
            <person name="Babu M.M."/>
            <person name="Basu S."/>
            <person name="Bushmanova Y."/>
            <person name="van der Wel H."/>
            <person name="Katoh-Kurasawa M."/>
            <person name="Dinh C."/>
            <person name="Coutinho P.M."/>
            <person name="Saito T."/>
            <person name="Elias M."/>
            <person name="Schaap P."/>
            <person name="Kay R.R."/>
            <person name="Henrissat B."/>
            <person name="Eichinger L."/>
            <person name="Rivero F."/>
            <person name="Putnam N.H."/>
            <person name="West C.M."/>
            <person name="Loomis W.F."/>
            <person name="Chisholm R.L."/>
            <person name="Shaulsky G."/>
            <person name="Strassmann J.E."/>
            <person name="Queller D.C."/>
            <person name="Kuspa A."/>
            <person name="Grigoriev I.V."/>
        </authorList>
    </citation>
    <scope>NUCLEOTIDE SEQUENCE [LARGE SCALE GENOMIC DNA]</scope>
    <source>
        <strain evidence="11">QSDP1</strain>
    </source>
</reference>
<comment type="similarity">
    <text evidence="2">Belongs to the complex I LYR family.</text>
</comment>
<dbReference type="OrthoDB" id="13598at2759"/>
<dbReference type="PANTHER" id="PTHR12868:SF0">
    <property type="entry name" value="NADH DEHYDROGENASE [UBIQUINONE] 1 BETA SUBCOMPLEX SUBUNIT 9"/>
    <property type="match status" value="1"/>
</dbReference>
<dbReference type="GeneID" id="10501553"/>
<dbReference type="InterPro" id="IPR033034">
    <property type="entry name" value="NDUFB9"/>
</dbReference>
<dbReference type="VEuPathDB" id="AmoebaDB:DICPUDRAFT_94575"/>
<keyword evidence="9" id="KW-0472">Membrane</keyword>
<evidence type="ECO:0000256" key="1">
    <source>
        <dbReference type="ARBA" id="ARBA00004443"/>
    </source>
</evidence>
<evidence type="ECO:0000313" key="11">
    <source>
        <dbReference type="Proteomes" id="UP000001064"/>
    </source>
</evidence>
<keyword evidence="5" id="KW-0679">Respiratory chain</keyword>
<keyword evidence="11" id="KW-1185">Reference proteome</keyword>
<keyword evidence="7" id="KW-0249">Electron transport</keyword>
<evidence type="ECO:0000256" key="4">
    <source>
        <dbReference type="ARBA" id="ARBA00022448"/>
    </source>
</evidence>
<protein>
    <recommendedName>
        <fullName evidence="3">NADH dehydrogenase [ubiquinone] 1 beta subcomplex subunit 9</fullName>
    </recommendedName>
</protein>
<evidence type="ECO:0000256" key="8">
    <source>
        <dbReference type="ARBA" id="ARBA00023128"/>
    </source>
</evidence>
<organism evidence="10 11">
    <name type="scientific">Dictyostelium purpureum</name>
    <name type="common">Slime mold</name>
    <dbReference type="NCBI Taxonomy" id="5786"/>
    <lineage>
        <taxon>Eukaryota</taxon>
        <taxon>Amoebozoa</taxon>
        <taxon>Evosea</taxon>
        <taxon>Eumycetozoa</taxon>
        <taxon>Dictyostelia</taxon>
        <taxon>Dictyosteliales</taxon>
        <taxon>Dictyosteliaceae</taxon>
        <taxon>Dictyostelium</taxon>
    </lineage>
</organism>
<evidence type="ECO:0000256" key="5">
    <source>
        <dbReference type="ARBA" id="ARBA00022660"/>
    </source>
</evidence>
<dbReference type="InParanoid" id="F0ZL47"/>
<dbReference type="KEGG" id="dpp:DICPUDRAFT_94575"/>
<dbReference type="GO" id="GO:0045271">
    <property type="term" value="C:respiratory chain complex I"/>
    <property type="evidence" value="ECO:0000318"/>
    <property type="project" value="GO_Central"/>
</dbReference>
<dbReference type="GO" id="GO:0005743">
    <property type="term" value="C:mitochondrial inner membrane"/>
    <property type="evidence" value="ECO:0007669"/>
    <property type="project" value="UniProtKB-SubCell"/>
</dbReference>
<proteinExistence type="inferred from homology"/>
<evidence type="ECO:0000313" key="10">
    <source>
        <dbReference type="EMBL" id="EGC35329.1"/>
    </source>
</evidence>
<evidence type="ECO:0000256" key="3">
    <source>
        <dbReference type="ARBA" id="ARBA00018684"/>
    </source>
</evidence>
<accession>F0ZL47</accession>
<evidence type="ECO:0000256" key="9">
    <source>
        <dbReference type="ARBA" id="ARBA00023136"/>
    </source>
</evidence>
<dbReference type="eggNOG" id="ENOG502RHNG">
    <property type="taxonomic scope" value="Eukaryota"/>
</dbReference>
<dbReference type="AlphaFoldDB" id="F0ZL47"/>
<name>F0ZL47_DICPU</name>